<evidence type="ECO:0000313" key="1">
    <source>
        <dbReference type="EMBL" id="GJD93652.1"/>
    </source>
</evidence>
<evidence type="ECO:0008006" key="3">
    <source>
        <dbReference type="Google" id="ProtNLM"/>
    </source>
</evidence>
<dbReference type="EMBL" id="BPQP01000013">
    <property type="protein sequence ID" value="GJD93652.1"/>
    <property type="molecule type" value="Genomic_DNA"/>
</dbReference>
<accession>A0ABQ4RTV9</accession>
<gene>
    <name evidence="1" type="ORF">OCOJLMKI_0848</name>
</gene>
<reference evidence="1" key="2">
    <citation type="submission" date="2021-08" db="EMBL/GenBank/DDBJ databases">
        <authorList>
            <person name="Tani A."/>
            <person name="Ola A."/>
            <person name="Ogura Y."/>
            <person name="Katsura K."/>
            <person name="Hayashi T."/>
        </authorList>
    </citation>
    <scope>NUCLEOTIDE SEQUENCE</scope>
    <source>
        <strain evidence="1">DSM 19015</strain>
    </source>
</reference>
<comment type="caution">
    <text evidence="1">The sequence shown here is derived from an EMBL/GenBank/DDBJ whole genome shotgun (WGS) entry which is preliminary data.</text>
</comment>
<proteinExistence type="predicted"/>
<dbReference type="SUPFAM" id="SSF55811">
    <property type="entry name" value="Nudix"/>
    <property type="match status" value="1"/>
</dbReference>
<dbReference type="InterPro" id="IPR015797">
    <property type="entry name" value="NUDIX_hydrolase-like_dom_sf"/>
</dbReference>
<organism evidence="1 2">
    <name type="scientific">Methylobacterium iners</name>
    <dbReference type="NCBI Taxonomy" id="418707"/>
    <lineage>
        <taxon>Bacteria</taxon>
        <taxon>Pseudomonadati</taxon>
        <taxon>Pseudomonadota</taxon>
        <taxon>Alphaproteobacteria</taxon>
        <taxon>Hyphomicrobiales</taxon>
        <taxon>Methylobacteriaceae</taxon>
        <taxon>Methylobacterium</taxon>
    </lineage>
</organism>
<evidence type="ECO:0000313" key="2">
    <source>
        <dbReference type="Proteomes" id="UP001055125"/>
    </source>
</evidence>
<dbReference type="RefSeq" id="WP_238242852.1">
    <property type="nucleotide sequence ID" value="NZ_BPQP01000013.1"/>
</dbReference>
<dbReference type="Proteomes" id="UP001055125">
    <property type="component" value="Unassembled WGS sequence"/>
</dbReference>
<sequence>MSEAAGFRLERLRGLRASLVPHDWAWAADNADAIADNWERRRAARPSLFDGRVLLASAWRIAEGICEVAFFETGFARFLAHRDAGFPDRSVANAFAAIVPCGADGAAILGRMGIHTANAGQVYFPCGTPDPSDIRGEAEVDLAGSAAREFREETGVELPAEAPEAWLLLEGGGQLAFLRPVRFPEDAASLATRMEAYRRTEASPELDSFVIARGAEDLGSERMPGFIEAYFRLAHAADAVD</sequence>
<reference evidence="1" key="1">
    <citation type="journal article" date="2021" name="Front. Microbiol.">
        <title>Comprehensive Comparative Genomics and Phenotyping of Methylobacterium Species.</title>
        <authorList>
            <person name="Alessa O."/>
            <person name="Ogura Y."/>
            <person name="Fujitani Y."/>
            <person name="Takami H."/>
            <person name="Hayashi T."/>
            <person name="Sahin N."/>
            <person name="Tani A."/>
        </authorList>
    </citation>
    <scope>NUCLEOTIDE SEQUENCE</scope>
    <source>
        <strain evidence="1">DSM 19015</strain>
    </source>
</reference>
<dbReference type="Gene3D" id="3.90.79.10">
    <property type="entry name" value="Nucleoside Triphosphate Pyrophosphohydrolase"/>
    <property type="match status" value="1"/>
</dbReference>
<protein>
    <recommendedName>
        <fullName evidence="3">NUDIX hydrolase</fullName>
    </recommendedName>
</protein>
<keyword evidence="2" id="KW-1185">Reference proteome</keyword>
<name>A0ABQ4RTV9_9HYPH</name>